<organism evidence="1 2">
    <name type="scientific">Synechococcus phage ACG-2014f_Syn7803C7</name>
    <dbReference type="NCBI Taxonomy" id="2790345"/>
    <lineage>
        <taxon>Viruses</taxon>
        <taxon>Duplodnaviria</taxon>
        <taxon>Heunggongvirae</taxon>
        <taxon>Uroviricota</taxon>
        <taxon>Caudoviricetes</taxon>
        <taxon>Pantevenvirales</taxon>
        <taxon>Kyanoviridae</taxon>
        <taxon>Atlauavirus</taxon>
        <taxon>Atlauavirus acg2014f</taxon>
    </lineage>
</organism>
<proteinExistence type="predicted"/>
<gene>
    <name evidence="1" type="ORF">Syn7803C7_216</name>
</gene>
<protein>
    <submittedName>
        <fullName evidence="1">Uncharacterized protein</fullName>
    </submittedName>
</protein>
<keyword evidence="2" id="KW-1185">Reference proteome</keyword>
<dbReference type="Proteomes" id="UP000185323">
    <property type="component" value="Segment"/>
</dbReference>
<dbReference type="EMBL" id="KJ019052">
    <property type="protein sequence ID" value="AIX20107.1"/>
    <property type="molecule type" value="Genomic_DNA"/>
</dbReference>
<accession>A0A0E3F0U3</accession>
<dbReference type="KEGG" id="vg:24172070"/>
<evidence type="ECO:0000313" key="1">
    <source>
        <dbReference type="EMBL" id="AIX20107.1"/>
    </source>
</evidence>
<reference evidence="1 2" key="1">
    <citation type="submission" date="2013-12" db="EMBL/GenBank/DDBJ databases">
        <title>Ecological redundancy of diverse viral populations within a natural community.</title>
        <authorList>
            <person name="Gregory A.C."/>
            <person name="LaButti K."/>
            <person name="Copeland A."/>
            <person name="Woyke T."/>
            <person name="Sullivan M.B."/>
        </authorList>
    </citation>
    <scope>NUCLEOTIDE SEQUENCE [LARGE SCALE GENOMIC DNA]</scope>
    <source>
        <strain evidence="1">Syn7803C7</strain>
    </source>
</reference>
<evidence type="ECO:0000313" key="2">
    <source>
        <dbReference type="Proteomes" id="UP000185323"/>
    </source>
</evidence>
<name>A0A0E3F0U3_9CAUD</name>
<sequence>MTQLKTKFRRYIGVLTEAVSRSIELDYSQPKLYKKVRRFYEEQGVSFTGDEVDDYQIVMDCLTEDLVKEPV</sequence>